<dbReference type="Pfam" id="PF13731">
    <property type="entry name" value="WxL"/>
    <property type="match status" value="1"/>
</dbReference>
<keyword evidence="2" id="KW-0732">Signal</keyword>
<reference evidence="4" key="1">
    <citation type="submission" date="2023-08" db="EMBL/GenBank/DDBJ databases">
        <title>Genomic characterization of piscicolin 126 produced by Carnobacterium maltaromaticum CM22 strain isolated from salmon (Salmo salar).</title>
        <authorList>
            <person name="Gonzalez-Gragera E."/>
            <person name="Garcia-Lopez J.D."/>
            <person name="Teso-Perez C."/>
            <person name="Gimenez-Hernandez I."/>
            <person name="Peralta-Sanchez J.M."/>
            <person name="Valdivia E."/>
            <person name="Montalban-Lopez M."/>
            <person name="Martin-Platero A.M."/>
            <person name="Banos A."/>
            <person name="Martinez-Bueno M."/>
        </authorList>
    </citation>
    <scope>NUCLEOTIDE SEQUENCE</scope>
    <source>
        <strain evidence="4">CM22</strain>
    </source>
</reference>
<evidence type="ECO:0000259" key="3">
    <source>
        <dbReference type="Pfam" id="PF13731"/>
    </source>
</evidence>
<gene>
    <name evidence="4" type="ORF">RAK27_10590</name>
</gene>
<dbReference type="InterPro" id="IPR027994">
    <property type="entry name" value="WxL_dom"/>
</dbReference>
<name>A0AAW9JZR4_CARML</name>
<feature type="signal peptide" evidence="2">
    <location>
        <begin position="1"/>
        <end position="25"/>
    </location>
</feature>
<dbReference type="RefSeq" id="WP_322809048.1">
    <property type="nucleotide sequence ID" value="NZ_JAVBVO010000003.1"/>
</dbReference>
<feature type="chain" id="PRO_5043600478" evidence="2">
    <location>
        <begin position="26"/>
        <end position="258"/>
    </location>
</feature>
<feature type="region of interest" description="Disordered" evidence="1">
    <location>
        <begin position="27"/>
        <end position="50"/>
    </location>
</feature>
<organism evidence="4 5">
    <name type="scientific">Carnobacterium maltaromaticum</name>
    <name type="common">Carnobacterium piscicola</name>
    <dbReference type="NCBI Taxonomy" id="2751"/>
    <lineage>
        <taxon>Bacteria</taxon>
        <taxon>Bacillati</taxon>
        <taxon>Bacillota</taxon>
        <taxon>Bacilli</taxon>
        <taxon>Lactobacillales</taxon>
        <taxon>Carnobacteriaceae</taxon>
        <taxon>Carnobacterium</taxon>
    </lineage>
</organism>
<evidence type="ECO:0000256" key="1">
    <source>
        <dbReference type="SAM" id="MobiDB-lite"/>
    </source>
</evidence>
<dbReference type="EMBL" id="JAVBVO010000003">
    <property type="protein sequence ID" value="MDZ5759105.1"/>
    <property type="molecule type" value="Genomic_DNA"/>
</dbReference>
<accession>A0AAW9JZR4</accession>
<protein>
    <submittedName>
        <fullName evidence="4">WxL domain-containing protein</fullName>
    </submittedName>
</protein>
<feature type="compositionally biased region" description="Polar residues" evidence="1">
    <location>
        <begin position="27"/>
        <end position="46"/>
    </location>
</feature>
<evidence type="ECO:0000313" key="4">
    <source>
        <dbReference type="EMBL" id="MDZ5759105.1"/>
    </source>
</evidence>
<proteinExistence type="predicted"/>
<sequence length="258" mass="27841">MILIQKFILIMGVGLLVLPPLSVQADNTTSSEALPPQTNTSKSSVGLTPGEPTEPHELILDIWHPTKHVGALTIDAVTGFYFSDITLSSYGEEAYAIVARDEINGEKPPIDTGLLDRGYTLGAQVTDVRGTGVGWTLTASVSEFTAGEKKLKGAIFSFPVSAVHSDKYIEEEESPPISKEAIFDTPNVELPILVAEPDTGFGSWIISFDTDDRGIGYPWLMDKNGNFHRYGGPSLYVPQGNLAGNYVAAITWSLRDAP</sequence>
<evidence type="ECO:0000256" key="2">
    <source>
        <dbReference type="SAM" id="SignalP"/>
    </source>
</evidence>
<comment type="caution">
    <text evidence="4">The sequence shown here is derived from an EMBL/GenBank/DDBJ whole genome shotgun (WGS) entry which is preliminary data.</text>
</comment>
<feature type="domain" description="WxL" evidence="3">
    <location>
        <begin position="38"/>
        <end position="258"/>
    </location>
</feature>
<evidence type="ECO:0000313" key="5">
    <source>
        <dbReference type="Proteomes" id="UP001290462"/>
    </source>
</evidence>
<dbReference type="Proteomes" id="UP001290462">
    <property type="component" value="Unassembled WGS sequence"/>
</dbReference>
<dbReference type="AlphaFoldDB" id="A0AAW9JZR4"/>